<proteinExistence type="predicted"/>
<dbReference type="RefSeq" id="WP_034656077.1">
    <property type="nucleotide sequence ID" value="NZ_CP009921.1"/>
</dbReference>
<dbReference type="AlphaFoldDB" id="A0A0B6ALH4"/>
<evidence type="ECO:0000313" key="2">
    <source>
        <dbReference type="Proteomes" id="UP000031829"/>
    </source>
</evidence>
<dbReference type="EMBL" id="CP009921">
    <property type="protein sequence ID" value="AJI25735.1"/>
    <property type="molecule type" value="Genomic_DNA"/>
</dbReference>
<name>A0A0B6ALH4_PRIM2</name>
<keyword evidence="1" id="KW-0614">Plasmid</keyword>
<gene>
    <name evidence="1" type="ORF">BG04_5751</name>
</gene>
<dbReference type="GeneID" id="93645774"/>
<sequence length="146" mass="17439">MEKQRRTISLDTETDEYIQSYMEEHHFRFPGEAIMDICQKYRNEQSKEWSLKYISEVVSQNLHDVLKEELKKIRLGTNATDKNTQILIEYMNGLFAFQGFKGLITTQMREMDSTRIARELVEERIAHQRQKRIDWEESRGKSTSTQ</sequence>
<evidence type="ECO:0000313" key="1">
    <source>
        <dbReference type="EMBL" id="AJI25735.1"/>
    </source>
</evidence>
<geneLocation type="plasmid" evidence="1 2">
    <name>pBMV_2</name>
</geneLocation>
<organism evidence="1 2">
    <name type="scientific">Priestia megaterium (strain ATCC 14581 / DSM 32 / CCUG 1817 / JCM 2506 / NBRC 15308 / NCIMB 9376 / NCTC 10342 / NRRL B-14308 / VKM B-512 / Ford 19)</name>
    <name type="common">Bacillus megaterium</name>
    <dbReference type="NCBI Taxonomy" id="1348623"/>
    <lineage>
        <taxon>Bacteria</taxon>
        <taxon>Bacillati</taxon>
        <taxon>Bacillota</taxon>
        <taxon>Bacilli</taxon>
        <taxon>Bacillales</taxon>
        <taxon>Bacillaceae</taxon>
        <taxon>Priestia</taxon>
    </lineage>
</organism>
<protein>
    <submittedName>
        <fullName evidence="1">Uncharacterized protein</fullName>
    </submittedName>
</protein>
<dbReference type="HOGENOM" id="CLU_149143_0_0_9"/>
<reference evidence="1 2" key="1">
    <citation type="journal article" date="2015" name="Genome Announc.">
        <title>Complete genome sequences for 35 biothreat assay-relevant bacillus species.</title>
        <authorList>
            <person name="Johnson S.L."/>
            <person name="Daligault H.E."/>
            <person name="Davenport K.W."/>
            <person name="Jaissle J."/>
            <person name="Frey K.G."/>
            <person name="Ladner J.T."/>
            <person name="Broomall S.M."/>
            <person name="Bishop-Lilly K.A."/>
            <person name="Bruce D.C."/>
            <person name="Gibbons H.S."/>
            <person name="Coyne S.R."/>
            <person name="Lo C.C."/>
            <person name="Meincke L."/>
            <person name="Munk A.C."/>
            <person name="Koroleva G.I."/>
            <person name="Rosenzweig C.N."/>
            <person name="Palacios G.F."/>
            <person name="Redden C.L."/>
            <person name="Minogue T.D."/>
            <person name="Chain P.S."/>
        </authorList>
    </citation>
    <scope>NUCLEOTIDE SEQUENCE [LARGE SCALE GENOMIC DNA]</scope>
    <source>
        <strain evidence="2">ATCC 14581 / DSM 32 / JCM 2506 / NBRC 15308 / NCIMB 9376 / NCTC 10342 / NRRL B-14308 / VKM B-512</strain>
        <plasmid evidence="1 2">pBMV_2</plasmid>
    </source>
</reference>
<dbReference type="Proteomes" id="UP000031829">
    <property type="component" value="Plasmid pBMV_2"/>
</dbReference>
<dbReference type="KEGG" id="bmeg:BG04_5751"/>
<accession>A0A0B6ALH4</accession>